<feature type="domain" description="RNase III" evidence="18">
    <location>
        <begin position="10"/>
        <end position="139"/>
    </location>
</feature>
<dbReference type="FunFam" id="1.10.1520.10:FF:000001">
    <property type="entry name" value="Ribonuclease 3"/>
    <property type="match status" value="1"/>
</dbReference>
<evidence type="ECO:0000256" key="14">
    <source>
        <dbReference type="ARBA" id="ARBA00022884"/>
    </source>
</evidence>
<keyword evidence="15" id="KW-0699">rRNA-binding</keyword>
<dbReference type="Gene3D" id="1.10.1520.10">
    <property type="entry name" value="Ribonuclease III domain"/>
    <property type="match status" value="1"/>
</dbReference>
<feature type="active site" evidence="15">
    <location>
        <position position="56"/>
    </location>
</feature>
<evidence type="ECO:0000259" key="18">
    <source>
        <dbReference type="PROSITE" id="PS50142"/>
    </source>
</evidence>
<dbReference type="RefSeq" id="WP_098063110.1">
    <property type="nucleotide sequence ID" value="NZ_PDEP01000014.1"/>
</dbReference>
<dbReference type="PANTHER" id="PTHR11207">
    <property type="entry name" value="RIBONUCLEASE III"/>
    <property type="match status" value="1"/>
</dbReference>
<dbReference type="CDD" id="cd10845">
    <property type="entry name" value="DSRM_RNAse_III_family"/>
    <property type="match status" value="1"/>
</dbReference>
<comment type="caution">
    <text evidence="19">The sequence shown here is derived from an EMBL/GenBank/DDBJ whole genome shotgun (WGS) entry which is preliminary data.</text>
</comment>
<evidence type="ECO:0000256" key="9">
    <source>
        <dbReference type="ARBA" id="ARBA00022722"/>
    </source>
</evidence>
<dbReference type="GO" id="GO:0008033">
    <property type="term" value="P:tRNA processing"/>
    <property type="evidence" value="ECO:0007669"/>
    <property type="project" value="UniProtKB-KW"/>
</dbReference>
<keyword evidence="20" id="KW-1185">Reference proteome</keyword>
<sequence>MSNPAALPSASTLAPLTGSAVDDLTLYHRALTHRSCLRDPGIDAEHSNERLEYIGDAFLDLLVAVELYEHFPEENEGFLSRMRARLVSETPLANAARRCDLGRYLRLSPNAERNGGRKKPSILSDAFEAFTGALYLDRGHDAAAQFARRYLLDPADLETLVHRNRNYKSLLQERLQAAGRPLPTYILKDRTGPDHDSTFVVEVDVDGTSLGQGRAGSKKKAEQQAAHEALKQMHG</sequence>
<evidence type="ECO:0000313" key="20">
    <source>
        <dbReference type="Proteomes" id="UP000221024"/>
    </source>
</evidence>
<evidence type="ECO:0000256" key="16">
    <source>
        <dbReference type="SAM" id="MobiDB-lite"/>
    </source>
</evidence>
<dbReference type="SMART" id="SM00358">
    <property type="entry name" value="DSRM"/>
    <property type="match status" value="1"/>
</dbReference>
<dbReference type="EMBL" id="PDEP01000014">
    <property type="protein sequence ID" value="PEN05462.1"/>
    <property type="molecule type" value="Genomic_DNA"/>
</dbReference>
<dbReference type="GO" id="GO:0006397">
    <property type="term" value="P:mRNA processing"/>
    <property type="evidence" value="ECO:0007669"/>
    <property type="project" value="UniProtKB-UniRule"/>
</dbReference>
<keyword evidence="14 15" id="KW-0694">RNA-binding</keyword>
<dbReference type="PROSITE" id="PS50142">
    <property type="entry name" value="RNASE_3_2"/>
    <property type="match status" value="1"/>
</dbReference>
<dbReference type="SUPFAM" id="SSF69065">
    <property type="entry name" value="RNase III domain-like"/>
    <property type="match status" value="1"/>
</dbReference>
<dbReference type="Gene3D" id="3.30.160.20">
    <property type="match status" value="1"/>
</dbReference>
<feature type="domain" description="DRBM" evidence="17">
    <location>
        <begin position="166"/>
        <end position="235"/>
    </location>
</feature>
<dbReference type="GO" id="GO:0042802">
    <property type="term" value="F:identical protein binding"/>
    <property type="evidence" value="ECO:0007669"/>
    <property type="project" value="UniProtKB-ARBA"/>
</dbReference>
<dbReference type="GO" id="GO:0003725">
    <property type="term" value="F:double-stranded RNA binding"/>
    <property type="evidence" value="ECO:0007669"/>
    <property type="project" value="TreeGrafter"/>
</dbReference>
<evidence type="ECO:0000256" key="11">
    <source>
        <dbReference type="ARBA" id="ARBA00022759"/>
    </source>
</evidence>
<comment type="cofactor">
    <cofactor evidence="15">
        <name>Mg(2+)</name>
        <dbReference type="ChEBI" id="CHEBI:18420"/>
    </cofactor>
</comment>
<comment type="subcellular location">
    <subcellularLocation>
        <location evidence="2 15">Cytoplasm</location>
    </subcellularLocation>
</comment>
<keyword evidence="11 15" id="KW-0255">Endonuclease</keyword>
<keyword evidence="10 15" id="KW-0479">Metal-binding</keyword>
<feature type="binding site" evidence="15">
    <location>
        <position position="128"/>
    </location>
    <ligand>
        <name>Mg(2+)</name>
        <dbReference type="ChEBI" id="CHEBI:18420"/>
    </ligand>
</feature>
<dbReference type="EC" id="3.1.26.3" evidence="15"/>
<dbReference type="GO" id="GO:0010468">
    <property type="term" value="P:regulation of gene expression"/>
    <property type="evidence" value="ECO:0007669"/>
    <property type="project" value="TreeGrafter"/>
</dbReference>
<keyword evidence="9 15" id="KW-0540">Nuclease</keyword>
<comment type="similarity">
    <text evidence="3">Belongs to the ribonuclease III family.</text>
</comment>
<protein>
    <recommendedName>
        <fullName evidence="15">Ribonuclease 3</fullName>
        <ecNumber evidence="15">3.1.26.3</ecNumber>
    </recommendedName>
    <alternativeName>
        <fullName evidence="15">Ribonuclease III</fullName>
        <shortName evidence="15">RNase III</shortName>
    </alternativeName>
</protein>
<dbReference type="PROSITE" id="PS50137">
    <property type="entry name" value="DS_RBD"/>
    <property type="match status" value="1"/>
</dbReference>
<gene>
    <name evidence="15 19" type="primary">rnc</name>
    <name evidence="19" type="ORF">CRI93_13190</name>
</gene>
<feature type="binding site" evidence="15">
    <location>
        <position position="52"/>
    </location>
    <ligand>
        <name>Mg(2+)</name>
        <dbReference type="ChEBI" id="CHEBI:18420"/>
    </ligand>
</feature>
<evidence type="ECO:0000256" key="15">
    <source>
        <dbReference type="HAMAP-Rule" id="MF_00104"/>
    </source>
</evidence>
<feature type="binding site" evidence="15">
    <location>
        <position position="125"/>
    </location>
    <ligand>
        <name>Mg(2+)</name>
        <dbReference type="ChEBI" id="CHEBI:18420"/>
    </ligand>
</feature>
<keyword evidence="7 15" id="KW-0507">mRNA processing</keyword>
<proteinExistence type="inferred from homology"/>
<dbReference type="GO" id="GO:0019843">
    <property type="term" value="F:rRNA binding"/>
    <property type="evidence" value="ECO:0007669"/>
    <property type="project" value="UniProtKB-KW"/>
</dbReference>
<dbReference type="SUPFAM" id="SSF54768">
    <property type="entry name" value="dsRNA-binding domain-like"/>
    <property type="match status" value="1"/>
</dbReference>
<evidence type="ECO:0000256" key="4">
    <source>
        <dbReference type="ARBA" id="ARBA00011738"/>
    </source>
</evidence>
<keyword evidence="6 15" id="KW-0698">rRNA processing</keyword>
<dbReference type="OrthoDB" id="9805026at2"/>
<dbReference type="Pfam" id="PF00035">
    <property type="entry name" value="dsrm"/>
    <property type="match status" value="1"/>
</dbReference>
<dbReference type="AlphaFoldDB" id="A0A2H3NY44"/>
<dbReference type="NCBIfam" id="TIGR02191">
    <property type="entry name" value="RNaseIII"/>
    <property type="match status" value="1"/>
</dbReference>
<comment type="catalytic activity">
    <reaction evidence="1 15">
        <text>Endonucleolytic cleavage to 5'-phosphomonoester.</text>
        <dbReference type="EC" id="3.1.26.3"/>
    </reaction>
</comment>
<keyword evidence="13 15" id="KW-0460">Magnesium</keyword>
<dbReference type="GO" id="GO:0004525">
    <property type="term" value="F:ribonuclease III activity"/>
    <property type="evidence" value="ECO:0007669"/>
    <property type="project" value="UniProtKB-UniRule"/>
</dbReference>
<dbReference type="HAMAP" id="MF_00104">
    <property type="entry name" value="RNase_III"/>
    <property type="match status" value="1"/>
</dbReference>
<evidence type="ECO:0000313" key="19">
    <source>
        <dbReference type="EMBL" id="PEN05462.1"/>
    </source>
</evidence>
<dbReference type="InterPro" id="IPR014720">
    <property type="entry name" value="dsRBD_dom"/>
</dbReference>
<dbReference type="GO" id="GO:0046872">
    <property type="term" value="F:metal ion binding"/>
    <property type="evidence" value="ECO:0007669"/>
    <property type="project" value="UniProtKB-KW"/>
</dbReference>
<evidence type="ECO:0000256" key="10">
    <source>
        <dbReference type="ARBA" id="ARBA00022723"/>
    </source>
</evidence>
<name>A0A2H3NY44_9BACT</name>
<evidence type="ECO:0000256" key="5">
    <source>
        <dbReference type="ARBA" id="ARBA00022490"/>
    </source>
</evidence>
<evidence type="ECO:0000256" key="7">
    <source>
        <dbReference type="ARBA" id="ARBA00022664"/>
    </source>
</evidence>
<feature type="active site" evidence="15">
    <location>
        <position position="128"/>
    </location>
</feature>
<dbReference type="CDD" id="cd00593">
    <property type="entry name" value="RIBOc"/>
    <property type="match status" value="1"/>
</dbReference>
<evidence type="ECO:0000256" key="3">
    <source>
        <dbReference type="ARBA" id="ARBA00010183"/>
    </source>
</evidence>
<evidence type="ECO:0000259" key="17">
    <source>
        <dbReference type="PROSITE" id="PS50137"/>
    </source>
</evidence>
<accession>A0A2H3NY44</accession>
<dbReference type="InterPro" id="IPR011907">
    <property type="entry name" value="RNase_III"/>
</dbReference>
<evidence type="ECO:0000256" key="1">
    <source>
        <dbReference type="ARBA" id="ARBA00000109"/>
    </source>
</evidence>
<dbReference type="InterPro" id="IPR000999">
    <property type="entry name" value="RNase_III_dom"/>
</dbReference>
<evidence type="ECO:0000256" key="6">
    <source>
        <dbReference type="ARBA" id="ARBA00022552"/>
    </source>
</evidence>
<evidence type="ECO:0000256" key="2">
    <source>
        <dbReference type="ARBA" id="ARBA00004496"/>
    </source>
</evidence>
<evidence type="ECO:0000256" key="13">
    <source>
        <dbReference type="ARBA" id="ARBA00022842"/>
    </source>
</evidence>
<keyword evidence="5 15" id="KW-0963">Cytoplasm</keyword>
<feature type="region of interest" description="Disordered" evidence="16">
    <location>
        <begin position="210"/>
        <end position="235"/>
    </location>
</feature>
<dbReference type="FunFam" id="3.30.160.20:FF:000003">
    <property type="entry name" value="Ribonuclease 3"/>
    <property type="match status" value="1"/>
</dbReference>
<dbReference type="InterPro" id="IPR036389">
    <property type="entry name" value="RNase_III_sf"/>
</dbReference>
<evidence type="ECO:0000256" key="12">
    <source>
        <dbReference type="ARBA" id="ARBA00022801"/>
    </source>
</evidence>
<keyword evidence="8 15" id="KW-0819">tRNA processing</keyword>
<reference evidence="19 20" key="1">
    <citation type="submission" date="2017-10" db="EMBL/GenBank/DDBJ databases">
        <title>Draft genome of Longimonas halophila.</title>
        <authorList>
            <person name="Goh K.M."/>
            <person name="Shamsir M.S."/>
            <person name="Lim S.W."/>
        </authorList>
    </citation>
    <scope>NUCLEOTIDE SEQUENCE [LARGE SCALE GENOMIC DNA]</scope>
    <source>
        <strain evidence="19 20">KCTC 42399</strain>
    </source>
</reference>
<comment type="subunit">
    <text evidence="4 15">Homodimer.</text>
</comment>
<organism evidence="19 20">
    <name type="scientific">Longimonas halophila</name>
    <dbReference type="NCBI Taxonomy" id="1469170"/>
    <lineage>
        <taxon>Bacteria</taxon>
        <taxon>Pseudomonadati</taxon>
        <taxon>Rhodothermota</taxon>
        <taxon>Rhodothermia</taxon>
        <taxon>Rhodothermales</taxon>
        <taxon>Salisaetaceae</taxon>
        <taxon>Longimonas</taxon>
    </lineage>
</organism>
<dbReference type="SMART" id="SM00535">
    <property type="entry name" value="RIBOc"/>
    <property type="match status" value="1"/>
</dbReference>
<dbReference type="PANTHER" id="PTHR11207:SF0">
    <property type="entry name" value="RIBONUCLEASE 3"/>
    <property type="match status" value="1"/>
</dbReference>
<dbReference type="GO" id="GO:0005737">
    <property type="term" value="C:cytoplasm"/>
    <property type="evidence" value="ECO:0007669"/>
    <property type="project" value="UniProtKB-SubCell"/>
</dbReference>
<dbReference type="Pfam" id="PF14622">
    <property type="entry name" value="Ribonucleas_3_3"/>
    <property type="match status" value="1"/>
</dbReference>
<evidence type="ECO:0000256" key="8">
    <source>
        <dbReference type="ARBA" id="ARBA00022694"/>
    </source>
</evidence>
<keyword evidence="12 15" id="KW-0378">Hydrolase</keyword>
<dbReference type="Proteomes" id="UP000221024">
    <property type="component" value="Unassembled WGS sequence"/>
</dbReference>
<comment type="function">
    <text evidence="15">Digests double-stranded RNA. Involved in the processing of primary rRNA transcript to yield the immediate precursors to the large and small rRNAs (23S and 16S). Processes some mRNAs, and tRNAs when they are encoded in the rRNA operon. Processes pre-crRNA and tracrRNA of type II CRISPR loci if present in the organism.</text>
</comment>
<dbReference type="GO" id="GO:0006364">
    <property type="term" value="P:rRNA processing"/>
    <property type="evidence" value="ECO:0007669"/>
    <property type="project" value="UniProtKB-UniRule"/>
</dbReference>